<evidence type="ECO:0000256" key="2">
    <source>
        <dbReference type="ARBA" id="ARBA00022679"/>
    </source>
</evidence>
<keyword evidence="2" id="KW-0808">Transferase</keyword>
<dbReference type="CDD" id="cd04647">
    <property type="entry name" value="LbH_MAT_like"/>
    <property type="match status" value="1"/>
</dbReference>
<dbReference type="PANTHER" id="PTHR23416">
    <property type="entry name" value="SIALIC ACID SYNTHASE-RELATED"/>
    <property type="match status" value="1"/>
</dbReference>
<dbReference type="InterPro" id="IPR011004">
    <property type="entry name" value="Trimer_LpxA-like_sf"/>
</dbReference>
<feature type="region of interest" description="Disordered" evidence="3">
    <location>
        <begin position="248"/>
        <end position="269"/>
    </location>
</feature>
<evidence type="ECO:0000256" key="3">
    <source>
        <dbReference type="SAM" id="MobiDB-lite"/>
    </source>
</evidence>
<comment type="caution">
    <text evidence="4">The sequence shown here is derived from an EMBL/GenBank/DDBJ whole genome shotgun (WGS) entry which is preliminary data.</text>
</comment>
<evidence type="ECO:0000313" key="5">
    <source>
        <dbReference type="Proteomes" id="UP001499987"/>
    </source>
</evidence>
<dbReference type="Pfam" id="PF00132">
    <property type="entry name" value="Hexapep"/>
    <property type="match status" value="1"/>
</dbReference>
<dbReference type="InterPro" id="IPR001451">
    <property type="entry name" value="Hexapep"/>
</dbReference>
<name>A0ABN1TLC3_9ACTN</name>
<gene>
    <name evidence="4" type="ORF">GCM10009663_40730</name>
</gene>
<dbReference type="RefSeq" id="WP_344625083.1">
    <property type="nucleotide sequence ID" value="NZ_BAAALD010000038.1"/>
</dbReference>
<dbReference type="EMBL" id="BAAALD010000038">
    <property type="protein sequence ID" value="GAA1092834.1"/>
    <property type="molecule type" value="Genomic_DNA"/>
</dbReference>
<dbReference type="Pfam" id="PF14602">
    <property type="entry name" value="Hexapep_2"/>
    <property type="match status" value="1"/>
</dbReference>
<dbReference type="GO" id="GO:0016746">
    <property type="term" value="F:acyltransferase activity"/>
    <property type="evidence" value="ECO:0007669"/>
    <property type="project" value="UniProtKB-KW"/>
</dbReference>
<reference evidence="4 5" key="1">
    <citation type="journal article" date="2019" name="Int. J. Syst. Evol. Microbiol.">
        <title>The Global Catalogue of Microorganisms (GCM) 10K type strain sequencing project: providing services to taxonomists for standard genome sequencing and annotation.</title>
        <authorList>
            <consortium name="The Broad Institute Genomics Platform"/>
            <consortium name="The Broad Institute Genome Sequencing Center for Infectious Disease"/>
            <person name="Wu L."/>
            <person name="Ma J."/>
        </authorList>
    </citation>
    <scope>NUCLEOTIDE SEQUENCE [LARGE SCALE GENOMIC DNA]</scope>
    <source>
        <strain evidence="4 5">JCM 13002</strain>
    </source>
</reference>
<protein>
    <submittedName>
        <fullName evidence="4">Acyltransferase</fullName>
    </submittedName>
</protein>
<keyword evidence="4" id="KW-0012">Acyltransferase</keyword>
<evidence type="ECO:0000256" key="1">
    <source>
        <dbReference type="ARBA" id="ARBA00007274"/>
    </source>
</evidence>
<sequence>MPTARTLLAAARLRGRRAAGHVVHRAWKWVQETGAVTNRTPGPYRFGELGDGTKLAFPLGAVFNEQWITIGPFSIIGERVTISAGFLPGLDLGPEPIVRIGGGCVIGRGSHIVGHQSIVLGDDVWTGPNVYITDQAHEYRDTDLPIGKQWPRNEPVEIGAGSWIGTGAVILPGSRIGRNVVVAAGAVVRGDVPDHSVVAGAPAKVVRSWSADEGWQPPLRHDAPQPIPDGVTAEQLRALVGWDLRIPGQAGPADESTARADGNTARAAD</sequence>
<proteinExistence type="inferred from homology"/>
<comment type="similarity">
    <text evidence="1">Belongs to the transferase hexapeptide repeat family.</text>
</comment>
<dbReference type="PANTHER" id="PTHR23416:SF23">
    <property type="entry name" value="ACETYLTRANSFERASE C18B11.09C-RELATED"/>
    <property type="match status" value="1"/>
</dbReference>
<accession>A0ABN1TLC3</accession>
<dbReference type="Gene3D" id="2.160.10.10">
    <property type="entry name" value="Hexapeptide repeat proteins"/>
    <property type="match status" value="1"/>
</dbReference>
<dbReference type="SUPFAM" id="SSF51161">
    <property type="entry name" value="Trimeric LpxA-like enzymes"/>
    <property type="match status" value="1"/>
</dbReference>
<evidence type="ECO:0000313" key="4">
    <source>
        <dbReference type="EMBL" id="GAA1092834.1"/>
    </source>
</evidence>
<keyword evidence="5" id="KW-1185">Reference proteome</keyword>
<organism evidence="4 5">
    <name type="scientific">Kitasatospora arboriphila</name>
    <dbReference type="NCBI Taxonomy" id="258052"/>
    <lineage>
        <taxon>Bacteria</taxon>
        <taxon>Bacillati</taxon>
        <taxon>Actinomycetota</taxon>
        <taxon>Actinomycetes</taxon>
        <taxon>Kitasatosporales</taxon>
        <taxon>Streptomycetaceae</taxon>
        <taxon>Kitasatospora</taxon>
    </lineage>
</organism>
<dbReference type="Proteomes" id="UP001499987">
    <property type="component" value="Unassembled WGS sequence"/>
</dbReference>
<dbReference type="InterPro" id="IPR051159">
    <property type="entry name" value="Hexapeptide_acetyltransf"/>
</dbReference>